<dbReference type="AlphaFoldDB" id="A0A2K4ZKY7"/>
<dbReference type="RefSeq" id="WP_103241147.1">
    <property type="nucleotide sequence ID" value="NZ_JANJZD010000023.1"/>
</dbReference>
<dbReference type="Proteomes" id="UP000236311">
    <property type="component" value="Unassembled WGS sequence"/>
</dbReference>
<dbReference type="Gene3D" id="3.40.190.10">
    <property type="entry name" value="Periplasmic binding protein-like II"/>
    <property type="match status" value="2"/>
</dbReference>
<evidence type="ECO:0000313" key="4">
    <source>
        <dbReference type="Proteomes" id="UP000236311"/>
    </source>
</evidence>
<dbReference type="EMBL" id="OFSM01000022">
    <property type="protein sequence ID" value="SOY31141.1"/>
    <property type="molecule type" value="Genomic_DNA"/>
</dbReference>
<dbReference type="PANTHER" id="PTHR43649:SF11">
    <property type="entry name" value="ABC TRANSPORTER SUBSTRATE-BINDING PROTEIN YESO-RELATED"/>
    <property type="match status" value="1"/>
</dbReference>
<dbReference type="SUPFAM" id="SSF53850">
    <property type="entry name" value="Periplasmic binding protein-like II"/>
    <property type="match status" value="1"/>
</dbReference>
<dbReference type="InterPro" id="IPR050490">
    <property type="entry name" value="Bact_solute-bd_prot1"/>
</dbReference>
<feature type="signal peptide" evidence="2">
    <location>
        <begin position="1"/>
        <end position="20"/>
    </location>
</feature>
<dbReference type="PROSITE" id="PS51257">
    <property type="entry name" value="PROKAR_LIPOPROTEIN"/>
    <property type="match status" value="1"/>
</dbReference>
<sequence>MKKKLLSGILAATMVTGLLAGCGNSDNPSSQASGNADGSSSTSSEAPADNTSSDAPPASSDEQITLRFSWWGGDERLAATLEVIDQFQDLHPNITIEAEYGSSDGYHDKLATQLQGGTAPDIIQVDPETFPQYVTGGADYFIDLNDLNFDFSNFEESYIGQQVNGRYDGHQFGIPTGLAGGAVLVNQDLADQFNIDFTKQFSWDQLLEWGRQVHEADESVYLLCTNQSYITNLIFFNMAKQLSGKTLIDQENVEFTLSEEQLTQIYSYIKALYDNNVIPPASYMAQYEGDNLQSDPNWMSGKYVCTLSYISTIEVMTAANTNANYSVGMLPKLDDSKNDGYIVNCPQVLGIAKSCEHPEAAAMFLDYFFNNDTALETLGTTRSVPPTEKARTICADKGILNPLVANAADIASSYSGLANDKYSSLQEPKQILNDQIEAVGYAQSTPEDAAKETLNLMNNYISNIQK</sequence>
<evidence type="ECO:0000313" key="3">
    <source>
        <dbReference type="EMBL" id="SOY31141.1"/>
    </source>
</evidence>
<keyword evidence="2" id="KW-0732">Signal</keyword>
<protein>
    <submittedName>
        <fullName evidence="3">ABC transporter substrate-binding protein YesO</fullName>
    </submittedName>
</protein>
<dbReference type="InterPro" id="IPR006059">
    <property type="entry name" value="SBP"/>
</dbReference>
<reference evidence="3 4" key="1">
    <citation type="submission" date="2018-01" db="EMBL/GenBank/DDBJ databases">
        <authorList>
            <person name="Gaut B.S."/>
            <person name="Morton B.R."/>
            <person name="Clegg M.T."/>
            <person name="Duvall M.R."/>
        </authorList>
    </citation>
    <scope>NUCLEOTIDE SEQUENCE [LARGE SCALE GENOMIC DNA]</scope>
    <source>
        <strain evidence="3">GP69</strain>
    </source>
</reference>
<evidence type="ECO:0000256" key="1">
    <source>
        <dbReference type="SAM" id="MobiDB-lite"/>
    </source>
</evidence>
<organism evidence="3 4">
    <name type="scientific">Acetatifactor muris</name>
    <dbReference type="NCBI Taxonomy" id="879566"/>
    <lineage>
        <taxon>Bacteria</taxon>
        <taxon>Bacillati</taxon>
        <taxon>Bacillota</taxon>
        <taxon>Clostridia</taxon>
        <taxon>Lachnospirales</taxon>
        <taxon>Lachnospiraceae</taxon>
        <taxon>Acetatifactor</taxon>
    </lineage>
</organism>
<gene>
    <name evidence="3" type="primary">yesO_5</name>
    <name evidence="3" type="ORF">AMURIS_03875</name>
</gene>
<dbReference type="PANTHER" id="PTHR43649">
    <property type="entry name" value="ARABINOSE-BINDING PROTEIN-RELATED"/>
    <property type="match status" value="1"/>
</dbReference>
<feature type="region of interest" description="Disordered" evidence="1">
    <location>
        <begin position="24"/>
        <end position="61"/>
    </location>
</feature>
<accession>A0A2K4ZKY7</accession>
<feature type="chain" id="PRO_5038742389" evidence="2">
    <location>
        <begin position="21"/>
        <end position="466"/>
    </location>
</feature>
<name>A0A2K4ZKY7_9FIRM</name>
<evidence type="ECO:0000256" key="2">
    <source>
        <dbReference type="SAM" id="SignalP"/>
    </source>
</evidence>
<proteinExistence type="predicted"/>
<keyword evidence="4" id="KW-1185">Reference proteome</keyword>
<dbReference type="Pfam" id="PF13416">
    <property type="entry name" value="SBP_bac_8"/>
    <property type="match status" value="1"/>
</dbReference>
<feature type="compositionally biased region" description="Low complexity" evidence="1">
    <location>
        <begin position="32"/>
        <end position="50"/>
    </location>
</feature>
<dbReference type="OrthoDB" id="9764112at2"/>